<gene>
    <name evidence="4" type="ORF">JMJ56_31785</name>
</gene>
<organism evidence="4 5">
    <name type="scientific">Belnapia arida</name>
    <dbReference type="NCBI Taxonomy" id="2804533"/>
    <lineage>
        <taxon>Bacteria</taxon>
        <taxon>Pseudomonadati</taxon>
        <taxon>Pseudomonadota</taxon>
        <taxon>Alphaproteobacteria</taxon>
        <taxon>Acetobacterales</taxon>
        <taxon>Roseomonadaceae</taxon>
        <taxon>Belnapia</taxon>
    </lineage>
</organism>
<accession>A0ABS1UCY0</accession>
<protein>
    <submittedName>
        <fullName evidence="4">Response regulator</fullName>
    </submittedName>
</protein>
<dbReference type="InterPro" id="IPR011006">
    <property type="entry name" value="CheY-like_superfamily"/>
</dbReference>
<dbReference type="Proteomes" id="UP000660885">
    <property type="component" value="Unassembled WGS sequence"/>
</dbReference>
<dbReference type="InterPro" id="IPR001789">
    <property type="entry name" value="Sig_transdc_resp-reg_receiver"/>
</dbReference>
<dbReference type="PROSITE" id="PS50110">
    <property type="entry name" value="RESPONSE_REGULATORY"/>
    <property type="match status" value="1"/>
</dbReference>
<comment type="caution">
    <text evidence="4">The sequence shown here is derived from an EMBL/GenBank/DDBJ whole genome shotgun (WGS) entry which is preliminary data.</text>
</comment>
<feature type="domain" description="Response regulatory" evidence="3">
    <location>
        <begin position="132"/>
        <end position="247"/>
    </location>
</feature>
<evidence type="ECO:0000256" key="1">
    <source>
        <dbReference type="ARBA" id="ARBA00022553"/>
    </source>
</evidence>
<name>A0ABS1UCY0_9PROT</name>
<dbReference type="RefSeq" id="WP_202835882.1">
    <property type="nucleotide sequence ID" value="NZ_JAETWB010000080.1"/>
</dbReference>
<sequence>MRLFLRPEKARSTLRLAPDRGLKVCSTSNSAIDLPSNYVRFREDNNGEWAAETGAKRHGCDGTPTPATSTVTAACCERSGRCNLGTTTGDWLASQRYHGFVMSKFERLVAKTNVLVERQGEAADCGRGTLMQVLVVEDEALIRMLVCDLLEEAGFACTAAADAAEALALIDDGNLGPDILVTDFNLGPGPNGQVLAAEALRRLPGLVITFITGNPEAFDEYPLGPRECLVAKPFSGPELVNTIYGLQVPRSSAPPIQHAQRATDQPVAHAALVA</sequence>
<evidence type="ECO:0000313" key="4">
    <source>
        <dbReference type="EMBL" id="MBL6082548.1"/>
    </source>
</evidence>
<evidence type="ECO:0000259" key="3">
    <source>
        <dbReference type="PROSITE" id="PS50110"/>
    </source>
</evidence>
<dbReference type="InterPro" id="IPR050595">
    <property type="entry name" value="Bact_response_regulator"/>
</dbReference>
<evidence type="ECO:0000256" key="2">
    <source>
        <dbReference type="PROSITE-ProRule" id="PRU00169"/>
    </source>
</evidence>
<dbReference type="SUPFAM" id="SSF52172">
    <property type="entry name" value="CheY-like"/>
    <property type="match status" value="1"/>
</dbReference>
<reference evidence="4 5" key="1">
    <citation type="submission" date="2021-01" db="EMBL/GenBank/DDBJ databases">
        <title>Belnapia mucosa sp. nov. and Belnapia arida sp. nov., isolated from the Tabernas Desert (Almeria, Spain).</title>
        <authorList>
            <person name="Molina-Menor E."/>
            <person name="Vidal-Verdu A."/>
            <person name="Calonge A."/>
            <person name="Satari L."/>
            <person name="Pereto J."/>
            <person name="Porcar M."/>
        </authorList>
    </citation>
    <scope>NUCLEOTIDE SEQUENCE [LARGE SCALE GENOMIC DNA]</scope>
    <source>
        <strain evidence="4 5">T18</strain>
    </source>
</reference>
<dbReference type="EMBL" id="JAETWB010000080">
    <property type="protein sequence ID" value="MBL6082548.1"/>
    <property type="molecule type" value="Genomic_DNA"/>
</dbReference>
<dbReference type="Pfam" id="PF00072">
    <property type="entry name" value="Response_reg"/>
    <property type="match status" value="1"/>
</dbReference>
<keyword evidence="5" id="KW-1185">Reference proteome</keyword>
<evidence type="ECO:0000313" key="5">
    <source>
        <dbReference type="Proteomes" id="UP000660885"/>
    </source>
</evidence>
<dbReference type="PANTHER" id="PTHR44591:SF3">
    <property type="entry name" value="RESPONSE REGULATORY DOMAIN-CONTAINING PROTEIN"/>
    <property type="match status" value="1"/>
</dbReference>
<feature type="modified residue" description="4-aspartylphosphate" evidence="2">
    <location>
        <position position="183"/>
    </location>
</feature>
<proteinExistence type="predicted"/>
<dbReference type="Gene3D" id="3.40.50.2300">
    <property type="match status" value="1"/>
</dbReference>
<dbReference type="PANTHER" id="PTHR44591">
    <property type="entry name" value="STRESS RESPONSE REGULATOR PROTEIN 1"/>
    <property type="match status" value="1"/>
</dbReference>
<dbReference type="SMART" id="SM00448">
    <property type="entry name" value="REC"/>
    <property type="match status" value="1"/>
</dbReference>
<keyword evidence="1 2" id="KW-0597">Phosphoprotein</keyword>